<evidence type="ECO:0000256" key="11">
    <source>
        <dbReference type="ARBA" id="ARBA00047836"/>
    </source>
</evidence>
<evidence type="ECO:0000256" key="10">
    <source>
        <dbReference type="ARBA" id="ARBA00023270"/>
    </source>
</evidence>
<dbReference type="Pfam" id="PF00701">
    <property type="entry name" value="DHDPS"/>
    <property type="match status" value="1"/>
</dbReference>
<dbReference type="PANTHER" id="PTHR12128">
    <property type="entry name" value="DIHYDRODIPICOLINATE SYNTHASE"/>
    <property type="match status" value="1"/>
</dbReference>
<keyword evidence="5 12" id="KW-0963">Cytoplasm</keyword>
<evidence type="ECO:0000256" key="2">
    <source>
        <dbReference type="ARBA" id="ARBA00005120"/>
    </source>
</evidence>
<dbReference type="EMBL" id="JACGWV010000001">
    <property type="protein sequence ID" value="MBA8806134.1"/>
    <property type="molecule type" value="Genomic_DNA"/>
</dbReference>
<evidence type="ECO:0000313" key="16">
    <source>
        <dbReference type="EMBL" id="MBA8806134.1"/>
    </source>
</evidence>
<keyword evidence="8 12" id="KW-0457">Lysine biosynthesis</keyword>
<name>A0A7W3J4N4_9MICO</name>
<accession>A0A7W3J4N4</accession>
<evidence type="ECO:0000256" key="14">
    <source>
        <dbReference type="PIRSR" id="PIRSR001365-1"/>
    </source>
</evidence>
<comment type="subunit">
    <text evidence="12">Homotetramer; dimer of dimers.</text>
</comment>
<dbReference type="InterPro" id="IPR020624">
    <property type="entry name" value="Schiff_base-form_aldolases_CS"/>
</dbReference>
<comment type="pathway">
    <text evidence="2 12">Amino-acid biosynthesis; L-lysine biosynthesis via DAP pathway; (S)-tetrahydrodipicolinate from L-aspartate: step 3/4.</text>
</comment>
<comment type="catalytic activity">
    <reaction evidence="11 12">
        <text>L-aspartate 4-semialdehyde + pyruvate = (2S,4S)-4-hydroxy-2,3,4,5-tetrahydrodipicolinate + H2O + H(+)</text>
        <dbReference type="Rhea" id="RHEA:34171"/>
        <dbReference type="ChEBI" id="CHEBI:15361"/>
        <dbReference type="ChEBI" id="CHEBI:15377"/>
        <dbReference type="ChEBI" id="CHEBI:15378"/>
        <dbReference type="ChEBI" id="CHEBI:67139"/>
        <dbReference type="ChEBI" id="CHEBI:537519"/>
        <dbReference type="EC" id="4.3.3.7"/>
    </reaction>
</comment>
<gene>
    <name evidence="12" type="primary">dapA</name>
    <name evidence="16" type="ORF">FHX71_000076</name>
</gene>
<comment type="subcellular location">
    <subcellularLocation>
        <location evidence="12">Cytoplasm</location>
    </subcellularLocation>
</comment>
<comment type="caution">
    <text evidence="12">Lacks conserved residue(s) required for the propagation of feature annotation.</text>
</comment>
<feature type="binding site" evidence="12 15">
    <location>
        <position position="49"/>
    </location>
    <ligand>
        <name>pyruvate</name>
        <dbReference type="ChEBI" id="CHEBI:15361"/>
    </ligand>
</feature>
<dbReference type="GO" id="GO:0008840">
    <property type="term" value="F:4-hydroxy-tetrahydrodipicolinate synthase activity"/>
    <property type="evidence" value="ECO:0007669"/>
    <property type="project" value="UniProtKB-UniRule"/>
</dbReference>
<dbReference type="InterPro" id="IPR013785">
    <property type="entry name" value="Aldolase_TIM"/>
</dbReference>
<dbReference type="SMART" id="SM01130">
    <property type="entry name" value="DHDPS"/>
    <property type="match status" value="1"/>
</dbReference>
<dbReference type="RefSeq" id="WP_182613914.1">
    <property type="nucleotide sequence ID" value="NZ_BAAATF010000001.1"/>
</dbReference>
<keyword evidence="6 12" id="KW-0028">Amino-acid biosynthesis</keyword>
<proteinExistence type="inferred from homology"/>
<dbReference type="AlphaFoldDB" id="A0A7W3J4N4"/>
<reference evidence="16 17" key="1">
    <citation type="submission" date="2020-07" db="EMBL/GenBank/DDBJ databases">
        <title>Sequencing the genomes of 1000 actinobacteria strains.</title>
        <authorList>
            <person name="Klenk H.-P."/>
        </authorList>
    </citation>
    <scope>NUCLEOTIDE SEQUENCE [LARGE SCALE GENOMIC DNA]</scope>
    <source>
        <strain evidence="16 17">DSM 44121</strain>
    </source>
</reference>
<comment type="caution">
    <text evidence="16">The sequence shown here is derived from an EMBL/GenBank/DDBJ whole genome shotgun (WGS) entry which is preliminary data.</text>
</comment>
<comment type="function">
    <text evidence="1 12">Catalyzes the condensation of (S)-aspartate-beta-semialdehyde [(S)-ASA] and pyruvate to 4-hydroxy-tetrahydrodipicolinate (HTPA).</text>
</comment>
<organism evidence="16 17">
    <name type="scientific">Promicromonospora sukumoe</name>
    <dbReference type="NCBI Taxonomy" id="88382"/>
    <lineage>
        <taxon>Bacteria</taxon>
        <taxon>Bacillati</taxon>
        <taxon>Actinomycetota</taxon>
        <taxon>Actinomycetes</taxon>
        <taxon>Micrococcales</taxon>
        <taxon>Promicromonosporaceae</taxon>
        <taxon>Promicromonospora</taxon>
    </lineage>
</organism>
<evidence type="ECO:0000256" key="3">
    <source>
        <dbReference type="ARBA" id="ARBA00007592"/>
    </source>
</evidence>
<dbReference type="UniPathway" id="UPA00034">
    <property type="reaction ID" value="UER00017"/>
</dbReference>
<dbReference type="Proteomes" id="UP000540568">
    <property type="component" value="Unassembled WGS sequence"/>
</dbReference>
<keyword evidence="17" id="KW-1185">Reference proteome</keyword>
<feature type="active site" description="Schiff-base intermediate with substrate" evidence="12 14">
    <location>
        <position position="165"/>
    </location>
</feature>
<feature type="site" description="Part of a proton relay during catalysis" evidence="12">
    <location>
        <position position="48"/>
    </location>
</feature>
<evidence type="ECO:0000256" key="4">
    <source>
        <dbReference type="ARBA" id="ARBA00012086"/>
    </source>
</evidence>
<dbReference type="Gene3D" id="3.20.20.70">
    <property type="entry name" value="Aldolase class I"/>
    <property type="match status" value="1"/>
</dbReference>
<evidence type="ECO:0000313" key="17">
    <source>
        <dbReference type="Proteomes" id="UP000540568"/>
    </source>
</evidence>
<keyword evidence="9 12" id="KW-0456">Lyase</keyword>
<dbReference type="PROSITE" id="PS00665">
    <property type="entry name" value="DHDPS_1"/>
    <property type="match status" value="1"/>
</dbReference>
<evidence type="ECO:0000256" key="7">
    <source>
        <dbReference type="ARBA" id="ARBA00022915"/>
    </source>
</evidence>
<dbReference type="InterPro" id="IPR005263">
    <property type="entry name" value="DapA"/>
</dbReference>
<comment type="caution">
    <text evidence="12">Was originally thought to be a dihydrodipicolinate synthase (DHDPS), catalyzing the condensation of (S)-aspartate-beta-semialdehyde [(S)-ASA] and pyruvate to dihydrodipicolinate (DHDP). However, it was shown in E.coli that the product of the enzymatic reaction is not dihydrodipicolinate but in fact (4S)-4-hydroxy-2,3,4,5-tetrahydro-(2S)-dipicolinic acid (HTPA), and that the consecutive dehydration reaction leading to DHDP is not spontaneous but catalyzed by DapB.</text>
</comment>
<evidence type="ECO:0000256" key="9">
    <source>
        <dbReference type="ARBA" id="ARBA00023239"/>
    </source>
</evidence>
<dbReference type="HAMAP" id="MF_00418">
    <property type="entry name" value="DapA"/>
    <property type="match status" value="1"/>
</dbReference>
<sequence>MPDPRFTRLYAATVTPFTSDGHLDLDALAAHVDRLVGEGVDGIVVGGTTGESGALAPPERTALVRTAVDAAAGRAAVVAGVGEHDTTTGITLAHDASRAGADGVLVAAPAASRPSQAGLLAHVRALADAADAPVMLYDNPRRFGVGLDLATLLRAAEHPNVWAVKDATENPHRAAEIIGLTDLAYYAGSDAAAMVLTAGGQGVVGVGANVEPALWRAYVDALVGGDLDVADGFAERLAPLDHALHHHVPPAVATKVVLRGLGLLPSARVRLPLVGPVPEETAAVRRDLEVYDGFPDFHRGLVRLDHPDARGGALRLL</sequence>
<feature type="binding site" evidence="12 15">
    <location>
        <position position="204"/>
    </location>
    <ligand>
        <name>pyruvate</name>
        <dbReference type="ChEBI" id="CHEBI:15361"/>
    </ligand>
</feature>
<evidence type="ECO:0000256" key="5">
    <source>
        <dbReference type="ARBA" id="ARBA00022490"/>
    </source>
</evidence>
<dbReference type="PANTHER" id="PTHR12128:SF66">
    <property type="entry name" value="4-HYDROXY-2-OXOGLUTARATE ALDOLASE, MITOCHONDRIAL"/>
    <property type="match status" value="1"/>
</dbReference>
<dbReference type="InterPro" id="IPR002220">
    <property type="entry name" value="DapA-like"/>
</dbReference>
<dbReference type="SUPFAM" id="SSF51569">
    <property type="entry name" value="Aldolase"/>
    <property type="match status" value="1"/>
</dbReference>
<dbReference type="NCBIfam" id="TIGR00674">
    <property type="entry name" value="dapA"/>
    <property type="match status" value="1"/>
</dbReference>
<evidence type="ECO:0000256" key="6">
    <source>
        <dbReference type="ARBA" id="ARBA00022605"/>
    </source>
</evidence>
<keyword evidence="10 12" id="KW-0704">Schiff base</keyword>
<evidence type="ECO:0000256" key="15">
    <source>
        <dbReference type="PIRSR" id="PIRSR001365-2"/>
    </source>
</evidence>
<dbReference type="EC" id="4.3.3.7" evidence="4 12"/>
<protein>
    <recommendedName>
        <fullName evidence="4 12">4-hydroxy-tetrahydrodipicolinate synthase</fullName>
        <shortName evidence="12">HTPA synthase</shortName>
        <ecNumber evidence="4 12">4.3.3.7</ecNumber>
    </recommendedName>
</protein>
<feature type="active site" description="Proton donor/acceptor" evidence="12 14">
    <location>
        <position position="137"/>
    </location>
</feature>
<evidence type="ECO:0000256" key="8">
    <source>
        <dbReference type="ARBA" id="ARBA00023154"/>
    </source>
</evidence>
<evidence type="ECO:0000256" key="1">
    <source>
        <dbReference type="ARBA" id="ARBA00003294"/>
    </source>
</evidence>
<dbReference type="GO" id="GO:0019877">
    <property type="term" value="P:diaminopimelate biosynthetic process"/>
    <property type="evidence" value="ECO:0007669"/>
    <property type="project" value="UniProtKB-UniRule"/>
</dbReference>
<dbReference type="PRINTS" id="PR00146">
    <property type="entry name" value="DHPICSNTHASE"/>
</dbReference>
<evidence type="ECO:0000256" key="13">
    <source>
        <dbReference type="PIRNR" id="PIRNR001365"/>
    </source>
</evidence>
<keyword evidence="7 12" id="KW-0220">Diaminopimelate biosynthesis</keyword>
<dbReference type="GO" id="GO:0009089">
    <property type="term" value="P:lysine biosynthetic process via diaminopimelate"/>
    <property type="evidence" value="ECO:0007669"/>
    <property type="project" value="UniProtKB-UniRule"/>
</dbReference>
<evidence type="ECO:0000256" key="12">
    <source>
        <dbReference type="HAMAP-Rule" id="MF_00418"/>
    </source>
</evidence>
<comment type="similarity">
    <text evidence="3 12 13">Belongs to the DapA family.</text>
</comment>
<dbReference type="GO" id="GO:0005829">
    <property type="term" value="C:cytosol"/>
    <property type="evidence" value="ECO:0007669"/>
    <property type="project" value="TreeGrafter"/>
</dbReference>
<dbReference type="PIRSF" id="PIRSF001365">
    <property type="entry name" value="DHDPS"/>
    <property type="match status" value="1"/>
</dbReference>